<dbReference type="Proteomes" id="UP001497444">
    <property type="component" value="Chromosome 12"/>
</dbReference>
<dbReference type="SUPFAM" id="SSF52540">
    <property type="entry name" value="P-loop containing nucleoside triphosphate hydrolases"/>
    <property type="match status" value="1"/>
</dbReference>
<accession>A0ABP0VYC9</accession>
<sequence length="169" mass="18714">MVAFRMAEMYPNFVKKVMISSSGVGFVSTSLDELLARSNLSSISELMLPSSVKGMKVFLANVTYKAMWLLNFILHDMLQSFKRIMISGVSASGKGTQCELIAAKCPKVTVHSVVLLGLYVGGPLVENSLNLDLQITSFFKNKHFELCCFVMYKVHNISPPLTQQPSLNQ</sequence>
<dbReference type="EMBL" id="OZ020107">
    <property type="protein sequence ID" value="CAK9259509.1"/>
    <property type="molecule type" value="Genomic_DNA"/>
</dbReference>
<dbReference type="PANTHER" id="PTHR43139">
    <property type="entry name" value="SI:DKEY-122A22.2"/>
    <property type="match status" value="1"/>
</dbReference>
<organism evidence="1 2">
    <name type="scientific">Sphagnum jensenii</name>
    <dbReference type="NCBI Taxonomy" id="128206"/>
    <lineage>
        <taxon>Eukaryota</taxon>
        <taxon>Viridiplantae</taxon>
        <taxon>Streptophyta</taxon>
        <taxon>Embryophyta</taxon>
        <taxon>Bryophyta</taxon>
        <taxon>Sphagnophytina</taxon>
        <taxon>Sphagnopsida</taxon>
        <taxon>Sphagnales</taxon>
        <taxon>Sphagnaceae</taxon>
        <taxon>Sphagnum</taxon>
    </lineage>
</organism>
<gene>
    <name evidence="1" type="ORF">CSSPJE1EN1_LOCUS4987</name>
</gene>
<evidence type="ECO:0008006" key="3">
    <source>
        <dbReference type="Google" id="ProtNLM"/>
    </source>
</evidence>
<dbReference type="InterPro" id="IPR027417">
    <property type="entry name" value="P-loop_NTPase"/>
</dbReference>
<reference evidence="1" key="1">
    <citation type="submission" date="2024-02" db="EMBL/GenBank/DDBJ databases">
        <authorList>
            <consortium name="ELIXIR-Norway"/>
            <consortium name="Elixir Norway"/>
        </authorList>
    </citation>
    <scope>NUCLEOTIDE SEQUENCE</scope>
</reference>
<protein>
    <recommendedName>
        <fullName evidence="3">Adenylate kinase</fullName>
    </recommendedName>
</protein>
<proteinExistence type="predicted"/>
<evidence type="ECO:0000313" key="1">
    <source>
        <dbReference type="EMBL" id="CAK9259509.1"/>
    </source>
</evidence>
<dbReference type="InterPro" id="IPR052370">
    <property type="entry name" value="Meta-cleavage_hydrolase"/>
</dbReference>
<dbReference type="PANTHER" id="PTHR43139:SF52">
    <property type="entry name" value="SI:DKEY-122A22.2"/>
    <property type="match status" value="1"/>
</dbReference>
<evidence type="ECO:0000313" key="2">
    <source>
        <dbReference type="Proteomes" id="UP001497444"/>
    </source>
</evidence>
<name>A0ABP0VYC9_9BRYO</name>
<keyword evidence="2" id="KW-1185">Reference proteome</keyword>